<dbReference type="PANTHER" id="PTHR38011:SF11">
    <property type="entry name" value="2,5-DIAMINO-6-RIBOSYLAMINO-4(3H)-PYRIMIDINONE 5'-PHOSPHATE REDUCTASE"/>
    <property type="match status" value="1"/>
</dbReference>
<feature type="domain" description="Bacterial bifunctional deaminase-reductase C-terminal" evidence="1">
    <location>
        <begin position="5"/>
        <end position="164"/>
    </location>
</feature>
<gene>
    <name evidence="2" type="ORF">GCM10009742_49350</name>
</gene>
<dbReference type="InterPro" id="IPR050765">
    <property type="entry name" value="Riboflavin_Biosynth_HTPR"/>
</dbReference>
<evidence type="ECO:0000313" key="2">
    <source>
        <dbReference type="EMBL" id="GAA1596561.1"/>
    </source>
</evidence>
<name>A0ABP4Q4Y0_9ACTN</name>
<dbReference type="SUPFAM" id="SSF53597">
    <property type="entry name" value="Dihydrofolate reductase-like"/>
    <property type="match status" value="1"/>
</dbReference>
<protein>
    <submittedName>
        <fullName evidence="2">Dihydrofolate reductase family protein</fullName>
    </submittedName>
</protein>
<proteinExistence type="predicted"/>
<dbReference type="Pfam" id="PF01872">
    <property type="entry name" value="RibD_C"/>
    <property type="match status" value="1"/>
</dbReference>
<dbReference type="RefSeq" id="WP_344195295.1">
    <property type="nucleotide sequence ID" value="NZ_BAAAND010000008.1"/>
</dbReference>
<sequence>MTNQRKVVAAYFLSLDGVAEKANEFLTGWDDETDAAGQQLITTQDTVLLGRRTYDEWAGYWPTSDVEPFASFVNAAPKYVATSTPLDDAWANSHAITGDLADFVRDLKSRPGGDIGIHGSISVTRSLLTAGLVDELHLVIAPTVVGTGQQLLASLGPLKLETIHGTKTPAGHILADYRVLH</sequence>
<dbReference type="InterPro" id="IPR024072">
    <property type="entry name" value="DHFR-like_dom_sf"/>
</dbReference>
<organism evidence="2 3">
    <name type="scientific">Kribbella karoonensis</name>
    <dbReference type="NCBI Taxonomy" id="324851"/>
    <lineage>
        <taxon>Bacteria</taxon>
        <taxon>Bacillati</taxon>
        <taxon>Actinomycetota</taxon>
        <taxon>Actinomycetes</taxon>
        <taxon>Propionibacteriales</taxon>
        <taxon>Kribbellaceae</taxon>
        <taxon>Kribbella</taxon>
    </lineage>
</organism>
<reference evidence="3" key="1">
    <citation type="journal article" date="2019" name="Int. J. Syst. Evol. Microbiol.">
        <title>The Global Catalogue of Microorganisms (GCM) 10K type strain sequencing project: providing services to taxonomists for standard genome sequencing and annotation.</title>
        <authorList>
            <consortium name="The Broad Institute Genomics Platform"/>
            <consortium name="The Broad Institute Genome Sequencing Center for Infectious Disease"/>
            <person name="Wu L."/>
            <person name="Ma J."/>
        </authorList>
    </citation>
    <scope>NUCLEOTIDE SEQUENCE [LARGE SCALE GENOMIC DNA]</scope>
    <source>
        <strain evidence="3">JCM 14304</strain>
    </source>
</reference>
<keyword evidence="3" id="KW-1185">Reference proteome</keyword>
<comment type="caution">
    <text evidence="2">The sequence shown here is derived from an EMBL/GenBank/DDBJ whole genome shotgun (WGS) entry which is preliminary data.</text>
</comment>
<evidence type="ECO:0000259" key="1">
    <source>
        <dbReference type="Pfam" id="PF01872"/>
    </source>
</evidence>
<evidence type="ECO:0000313" key="3">
    <source>
        <dbReference type="Proteomes" id="UP001500190"/>
    </source>
</evidence>
<dbReference type="Proteomes" id="UP001500190">
    <property type="component" value="Unassembled WGS sequence"/>
</dbReference>
<dbReference type="InterPro" id="IPR002734">
    <property type="entry name" value="RibDG_C"/>
</dbReference>
<dbReference type="PANTHER" id="PTHR38011">
    <property type="entry name" value="DIHYDROFOLATE REDUCTASE FAMILY PROTEIN (AFU_ORTHOLOGUE AFUA_8G06820)"/>
    <property type="match status" value="1"/>
</dbReference>
<accession>A0ABP4Q4Y0</accession>
<dbReference type="Gene3D" id="3.40.430.10">
    <property type="entry name" value="Dihydrofolate Reductase, subunit A"/>
    <property type="match status" value="1"/>
</dbReference>
<dbReference type="EMBL" id="BAAAND010000008">
    <property type="protein sequence ID" value="GAA1596561.1"/>
    <property type="molecule type" value="Genomic_DNA"/>
</dbReference>